<reference evidence="1 2" key="1">
    <citation type="submission" date="2018-02" db="EMBL/GenBank/DDBJ databases">
        <title>Genomic Encyclopedia of Archaeal and Bacterial Type Strains, Phase II (KMG-II): from individual species to whole genera.</title>
        <authorList>
            <person name="Goeker M."/>
        </authorList>
    </citation>
    <scope>NUCLEOTIDE SEQUENCE [LARGE SCALE GENOMIC DNA]</scope>
    <source>
        <strain evidence="1 2">DSM 3808</strain>
    </source>
</reference>
<organism evidence="1 2">
    <name type="scientific">Lacrimispora xylanisolvens</name>
    <dbReference type="NCBI Taxonomy" id="384636"/>
    <lineage>
        <taxon>Bacteria</taxon>
        <taxon>Bacillati</taxon>
        <taxon>Bacillota</taxon>
        <taxon>Clostridia</taxon>
        <taxon>Lachnospirales</taxon>
        <taxon>Lachnospiraceae</taxon>
        <taxon>Lacrimispora</taxon>
    </lineage>
</organism>
<dbReference type="Proteomes" id="UP000237749">
    <property type="component" value="Unassembled WGS sequence"/>
</dbReference>
<accession>A0A2S6HNS9</accession>
<evidence type="ECO:0000313" key="2">
    <source>
        <dbReference type="Proteomes" id="UP000237749"/>
    </source>
</evidence>
<dbReference type="AlphaFoldDB" id="A0A2S6HNS9"/>
<gene>
    <name evidence="1" type="ORF">BXY41_112185</name>
</gene>
<sequence>MKYNYLTNFERQLSLYDGMLIETGGSFGKGRLVGDEYESLCLDTARKFIMEGGKKGELLIIINKYILQYKDDKEWRYLDLEMSFLNSLKEKIEIL</sequence>
<evidence type="ECO:0000313" key="1">
    <source>
        <dbReference type="EMBL" id="PPK79025.1"/>
    </source>
</evidence>
<protein>
    <submittedName>
        <fullName evidence="1">Uncharacterized protein</fullName>
    </submittedName>
</protein>
<name>A0A2S6HNS9_9FIRM</name>
<dbReference type="EMBL" id="PTJA01000012">
    <property type="protein sequence ID" value="PPK79025.1"/>
    <property type="molecule type" value="Genomic_DNA"/>
</dbReference>
<keyword evidence="2" id="KW-1185">Reference proteome</keyword>
<comment type="caution">
    <text evidence="1">The sequence shown here is derived from an EMBL/GenBank/DDBJ whole genome shotgun (WGS) entry which is preliminary data.</text>
</comment>
<proteinExistence type="predicted"/>
<dbReference type="RefSeq" id="WP_104438713.1">
    <property type="nucleotide sequence ID" value="NZ_PTJA01000012.1"/>
</dbReference>